<evidence type="ECO:0000256" key="2">
    <source>
        <dbReference type="ARBA" id="ARBA00022645"/>
    </source>
</evidence>
<accession>A0AAN7W1Z3</accession>
<evidence type="ECO:0000256" key="1">
    <source>
        <dbReference type="ARBA" id="ARBA00009431"/>
    </source>
</evidence>
<comment type="caution">
    <text evidence="7">The sequence shown here is derived from an EMBL/GenBank/DDBJ whole genome shotgun (WGS) entry which is preliminary data.</text>
</comment>
<evidence type="ECO:0000256" key="6">
    <source>
        <dbReference type="ARBA" id="ARBA00023180"/>
    </source>
</evidence>
<dbReference type="PANTHER" id="PTHR11802">
    <property type="entry name" value="SERINE PROTEASE FAMILY S10 SERINE CARBOXYPEPTIDASE"/>
    <property type="match status" value="1"/>
</dbReference>
<dbReference type="GO" id="GO:0006508">
    <property type="term" value="P:proteolysis"/>
    <property type="evidence" value="ECO:0007669"/>
    <property type="project" value="UniProtKB-KW"/>
</dbReference>
<keyword evidence="2" id="KW-0121">Carboxypeptidase</keyword>
<keyword evidence="5" id="KW-0378">Hydrolase</keyword>
<dbReference type="PANTHER" id="PTHR11802:SF189">
    <property type="entry name" value="CARBOXYPEPTIDASE"/>
    <property type="match status" value="1"/>
</dbReference>
<keyword evidence="3" id="KW-0645">Protease</keyword>
<dbReference type="AlphaFoldDB" id="A0AAN7W1Z3"/>
<organism evidence="7 8">
    <name type="scientific">Elasticomyces elasticus</name>
    <dbReference type="NCBI Taxonomy" id="574655"/>
    <lineage>
        <taxon>Eukaryota</taxon>
        <taxon>Fungi</taxon>
        <taxon>Dikarya</taxon>
        <taxon>Ascomycota</taxon>
        <taxon>Pezizomycotina</taxon>
        <taxon>Dothideomycetes</taxon>
        <taxon>Dothideomycetidae</taxon>
        <taxon>Mycosphaerellales</taxon>
        <taxon>Teratosphaeriaceae</taxon>
        <taxon>Elasticomyces</taxon>
    </lineage>
</organism>
<comment type="similarity">
    <text evidence="1">Belongs to the peptidase S10 family.</text>
</comment>
<dbReference type="Gene3D" id="3.40.50.1820">
    <property type="entry name" value="alpha/beta hydrolase"/>
    <property type="match status" value="1"/>
</dbReference>
<gene>
    <name evidence="7" type="ORF">LTR97_007193</name>
</gene>
<dbReference type="InterPro" id="IPR029058">
    <property type="entry name" value="AB_hydrolase_fold"/>
</dbReference>
<evidence type="ECO:0000313" key="8">
    <source>
        <dbReference type="Proteomes" id="UP001310594"/>
    </source>
</evidence>
<dbReference type="InterPro" id="IPR001563">
    <property type="entry name" value="Peptidase_S10"/>
</dbReference>
<evidence type="ECO:0000256" key="3">
    <source>
        <dbReference type="ARBA" id="ARBA00022670"/>
    </source>
</evidence>
<evidence type="ECO:0000256" key="5">
    <source>
        <dbReference type="ARBA" id="ARBA00022801"/>
    </source>
</evidence>
<sequence length="587" mass="64234">MPSTYLSDIQSDDPYNISMFFWYFEARNDPDNAPTTIYLAGGPGESSVFGVMSDGGPCYVANDSKTTYNNEWSMNTHSNMLCAYSTNLQARSLATHAYKPPDLDQPVSTGFSYNTLVRSTFNAIDVDAEGTSDTGILSFDAYNGSVPEANSTFLYGIFPSQNVNHTANSTAIVARTLWHFSQAWFGSFPEWTKERKVNKKVAIWGNSHAGYWVPNTAAYIQSQNLKIRGGENIGTSTVIDLEMVGWSNGCTDLLYQAESFPETAYNNVYGVELYNSTVYAGALDAWSRPGGCRDQLLQCRGEGEIYDPEFNMINASVNAICNAAFICAFSDVAGPFDALTVRDDFDFGHNKPDPFPYNYLVGYMNSAEVQQELGVPLNFTAYSTLVENAIFFTGGDAVRTPGLKRMEYLLDQGIRLALVYGDRDYRCPMLGGETLSLKAEWKGAAAFRKAGYERIKINSTSEGGLVRQHGNLSFSSVWESGHDVGAFQPEANFRIFNRALFNKDVATGNSTVNDEYSTSGAASVYSVKNFLPANSTLTPVCVLWNVAPSCTEEQFEALMNGTAIMEDYIVISPDGSDGVPLGAAGGF</sequence>
<dbReference type="GO" id="GO:0004185">
    <property type="term" value="F:serine-type carboxypeptidase activity"/>
    <property type="evidence" value="ECO:0007669"/>
    <property type="project" value="InterPro"/>
</dbReference>
<keyword evidence="4" id="KW-0732">Signal</keyword>
<dbReference type="Proteomes" id="UP001310594">
    <property type="component" value="Unassembled WGS sequence"/>
</dbReference>
<keyword evidence="6" id="KW-0325">Glycoprotein</keyword>
<dbReference type="EMBL" id="JAVRQU010000010">
    <property type="protein sequence ID" value="KAK5698232.1"/>
    <property type="molecule type" value="Genomic_DNA"/>
</dbReference>
<protein>
    <submittedName>
        <fullName evidence="7">Uncharacterized protein</fullName>
    </submittedName>
</protein>
<proteinExistence type="inferred from homology"/>
<evidence type="ECO:0000256" key="4">
    <source>
        <dbReference type="ARBA" id="ARBA00022729"/>
    </source>
</evidence>
<evidence type="ECO:0000313" key="7">
    <source>
        <dbReference type="EMBL" id="KAK5698232.1"/>
    </source>
</evidence>
<reference evidence="7" key="1">
    <citation type="submission" date="2023-08" db="EMBL/GenBank/DDBJ databases">
        <title>Black Yeasts Isolated from many extreme environments.</title>
        <authorList>
            <person name="Coleine C."/>
            <person name="Stajich J.E."/>
            <person name="Selbmann L."/>
        </authorList>
    </citation>
    <scope>NUCLEOTIDE SEQUENCE</scope>
    <source>
        <strain evidence="7">CCFEE 5810</strain>
    </source>
</reference>
<dbReference type="GO" id="GO:0000324">
    <property type="term" value="C:fungal-type vacuole"/>
    <property type="evidence" value="ECO:0007669"/>
    <property type="project" value="TreeGrafter"/>
</dbReference>
<dbReference type="Pfam" id="PF00450">
    <property type="entry name" value="Peptidase_S10"/>
    <property type="match status" value="2"/>
</dbReference>
<name>A0AAN7W1Z3_9PEZI</name>
<dbReference type="SUPFAM" id="SSF53474">
    <property type="entry name" value="alpha/beta-Hydrolases"/>
    <property type="match status" value="1"/>
</dbReference>